<gene>
    <name evidence="1" type="ORF">GIL414_LOCUS62172</name>
</gene>
<protein>
    <submittedName>
        <fullName evidence="1">Uncharacterized protein</fullName>
    </submittedName>
</protein>
<dbReference type="EMBL" id="CAJOBJ010248568">
    <property type="protein sequence ID" value="CAF5089784.1"/>
    <property type="molecule type" value="Genomic_DNA"/>
</dbReference>
<sequence length="73" mass="7988">MVIDIGCSTSQDNVNQTHYSNKIAPEPTSSFGRNDNYAPPAYSINMIGFCSRCGVARRDLTAQYCSSCGQLFN</sequence>
<comment type="caution">
    <text evidence="1">The sequence shown here is derived from an EMBL/GenBank/DDBJ whole genome shotgun (WGS) entry which is preliminary data.</text>
</comment>
<reference evidence="1" key="1">
    <citation type="submission" date="2021-02" db="EMBL/GenBank/DDBJ databases">
        <authorList>
            <person name="Nowell W R."/>
        </authorList>
    </citation>
    <scope>NUCLEOTIDE SEQUENCE</scope>
</reference>
<accession>A0A8S3EWI5</accession>
<name>A0A8S3EWI5_9BILA</name>
<dbReference type="AlphaFoldDB" id="A0A8S3EWI5"/>
<proteinExistence type="predicted"/>
<dbReference type="Proteomes" id="UP000681720">
    <property type="component" value="Unassembled WGS sequence"/>
</dbReference>
<evidence type="ECO:0000313" key="2">
    <source>
        <dbReference type="Proteomes" id="UP000681720"/>
    </source>
</evidence>
<organism evidence="1 2">
    <name type="scientific">Rotaria magnacalcarata</name>
    <dbReference type="NCBI Taxonomy" id="392030"/>
    <lineage>
        <taxon>Eukaryota</taxon>
        <taxon>Metazoa</taxon>
        <taxon>Spiralia</taxon>
        <taxon>Gnathifera</taxon>
        <taxon>Rotifera</taxon>
        <taxon>Eurotatoria</taxon>
        <taxon>Bdelloidea</taxon>
        <taxon>Philodinida</taxon>
        <taxon>Philodinidae</taxon>
        <taxon>Rotaria</taxon>
    </lineage>
</organism>
<evidence type="ECO:0000313" key="1">
    <source>
        <dbReference type="EMBL" id="CAF5089784.1"/>
    </source>
</evidence>